<evidence type="ECO:0000259" key="1">
    <source>
        <dbReference type="PROSITE" id="PS51819"/>
    </source>
</evidence>
<dbReference type="PROSITE" id="PS51819">
    <property type="entry name" value="VOC"/>
    <property type="match status" value="1"/>
</dbReference>
<evidence type="ECO:0000313" key="2">
    <source>
        <dbReference type="EMBL" id="SVC77344.1"/>
    </source>
</evidence>
<dbReference type="InterPro" id="IPR029068">
    <property type="entry name" value="Glyas_Bleomycin-R_OHBP_Dase"/>
</dbReference>
<accession>A0A382PVI6</accession>
<dbReference type="EMBL" id="UINC01110076">
    <property type="protein sequence ID" value="SVC77344.1"/>
    <property type="molecule type" value="Genomic_DNA"/>
</dbReference>
<protein>
    <recommendedName>
        <fullName evidence="1">VOC domain-containing protein</fullName>
    </recommendedName>
</protein>
<dbReference type="InterPro" id="IPR037523">
    <property type="entry name" value="VOC_core"/>
</dbReference>
<feature type="domain" description="VOC" evidence="1">
    <location>
        <begin position="34"/>
        <end position="78"/>
    </location>
</feature>
<dbReference type="AlphaFoldDB" id="A0A382PVI6"/>
<dbReference type="SUPFAM" id="SSF54593">
    <property type="entry name" value="Glyoxalase/Bleomycin resistance protein/Dihydroxybiphenyl dioxygenase"/>
    <property type="match status" value="1"/>
</dbReference>
<sequence length="78" mass="8814">MANYLLKELFSEDKLTKCSSAILLIYPEEKMIDLIHHVGIVVHSADRALEFFRDIMGLEVTVDKVIEEQGVRGVLLAV</sequence>
<reference evidence="2" key="1">
    <citation type="submission" date="2018-05" db="EMBL/GenBank/DDBJ databases">
        <authorList>
            <person name="Lanie J.A."/>
            <person name="Ng W.-L."/>
            <person name="Kazmierczak K.M."/>
            <person name="Andrzejewski T.M."/>
            <person name="Davidsen T.M."/>
            <person name="Wayne K.J."/>
            <person name="Tettelin H."/>
            <person name="Glass J.I."/>
            <person name="Rusch D."/>
            <person name="Podicherti R."/>
            <person name="Tsui H.-C.T."/>
            <person name="Winkler M.E."/>
        </authorList>
    </citation>
    <scope>NUCLEOTIDE SEQUENCE</scope>
</reference>
<dbReference type="Pfam" id="PF13669">
    <property type="entry name" value="Glyoxalase_4"/>
    <property type="match status" value="1"/>
</dbReference>
<dbReference type="Gene3D" id="3.10.180.10">
    <property type="entry name" value="2,3-Dihydroxybiphenyl 1,2-Dioxygenase, domain 1"/>
    <property type="match status" value="1"/>
</dbReference>
<organism evidence="2">
    <name type="scientific">marine metagenome</name>
    <dbReference type="NCBI Taxonomy" id="408172"/>
    <lineage>
        <taxon>unclassified sequences</taxon>
        <taxon>metagenomes</taxon>
        <taxon>ecological metagenomes</taxon>
    </lineage>
</organism>
<feature type="non-terminal residue" evidence="2">
    <location>
        <position position="78"/>
    </location>
</feature>
<gene>
    <name evidence="2" type="ORF">METZ01_LOCUS330198</name>
</gene>
<proteinExistence type="predicted"/>
<name>A0A382PVI6_9ZZZZ</name>